<reference evidence="3 4" key="1">
    <citation type="submission" date="2018-06" db="EMBL/GenBank/DDBJ databases">
        <title>Comparative genomics reveals the genomic features of Rhizophagus irregularis, R. cerebriforme, R. diaphanum and Gigaspora rosea, and their symbiotic lifestyle signature.</title>
        <authorList>
            <person name="Morin E."/>
            <person name="San Clemente H."/>
            <person name="Chen E.C.H."/>
            <person name="De La Providencia I."/>
            <person name="Hainaut M."/>
            <person name="Kuo A."/>
            <person name="Kohler A."/>
            <person name="Murat C."/>
            <person name="Tang N."/>
            <person name="Roy S."/>
            <person name="Loubradou J."/>
            <person name="Henrissat B."/>
            <person name="Grigoriev I.V."/>
            <person name="Corradi N."/>
            <person name="Roux C."/>
            <person name="Martin F.M."/>
        </authorList>
    </citation>
    <scope>NUCLEOTIDE SEQUENCE [LARGE SCALE GENOMIC DNA]</scope>
    <source>
        <strain evidence="3 4">DAOM 194757</strain>
    </source>
</reference>
<comment type="similarity">
    <text evidence="1">Belongs to the peptidase A1 family.</text>
</comment>
<dbReference type="Gene3D" id="2.40.70.10">
    <property type="entry name" value="Acid Proteases"/>
    <property type="match status" value="1"/>
</dbReference>
<dbReference type="PANTHER" id="PTHR47966">
    <property type="entry name" value="BETA-SITE APP-CLEAVING ENZYME, ISOFORM A-RELATED"/>
    <property type="match status" value="1"/>
</dbReference>
<organism evidence="3 4">
    <name type="scientific">Gigaspora rosea</name>
    <dbReference type="NCBI Taxonomy" id="44941"/>
    <lineage>
        <taxon>Eukaryota</taxon>
        <taxon>Fungi</taxon>
        <taxon>Fungi incertae sedis</taxon>
        <taxon>Mucoromycota</taxon>
        <taxon>Glomeromycotina</taxon>
        <taxon>Glomeromycetes</taxon>
        <taxon>Diversisporales</taxon>
        <taxon>Gigasporaceae</taxon>
        <taxon>Gigaspora</taxon>
    </lineage>
</organism>
<dbReference type="PROSITE" id="PS51767">
    <property type="entry name" value="PEPTIDASE_A1"/>
    <property type="match status" value="1"/>
</dbReference>
<keyword evidence="4" id="KW-1185">Reference proteome</keyword>
<dbReference type="Pfam" id="PF00026">
    <property type="entry name" value="Asp"/>
    <property type="match status" value="1"/>
</dbReference>
<dbReference type="STRING" id="44941.A0A397VKQ3"/>
<evidence type="ECO:0000313" key="3">
    <source>
        <dbReference type="EMBL" id="RIB19756.1"/>
    </source>
</evidence>
<dbReference type="Proteomes" id="UP000266673">
    <property type="component" value="Unassembled WGS sequence"/>
</dbReference>
<gene>
    <name evidence="3" type="ORF">C2G38_2181003</name>
</gene>
<name>A0A397VKQ3_9GLOM</name>
<evidence type="ECO:0000313" key="4">
    <source>
        <dbReference type="Proteomes" id="UP000266673"/>
    </source>
</evidence>
<sequence>MELEENGYTFIEAEYDSIFGMGFNDFSEIKTTTPFSNMFTGNLNYNNVSTIDSKYKYWILDVNNNSINGKKLNFKNKKAIFDTGSNIIYMPYEDAATYYKFINRSSNNYGHFTVPCNTTDHVAYIIGSINYNIDQSDLITGQIGIDGMWIIGDTFLKNDYSV</sequence>
<dbReference type="InterPro" id="IPR021109">
    <property type="entry name" value="Peptidase_aspartic_dom_sf"/>
</dbReference>
<dbReference type="AlphaFoldDB" id="A0A397VKQ3"/>
<dbReference type="GO" id="GO:0006508">
    <property type="term" value="P:proteolysis"/>
    <property type="evidence" value="ECO:0007669"/>
    <property type="project" value="InterPro"/>
</dbReference>
<dbReference type="PRINTS" id="PR00792">
    <property type="entry name" value="PEPSIN"/>
</dbReference>
<accession>A0A397VKQ3</accession>
<protein>
    <submittedName>
        <fullName evidence="3">Aspartic peptidase domain-containing protein</fullName>
    </submittedName>
</protein>
<feature type="domain" description="Peptidase A1" evidence="2">
    <location>
        <begin position="1"/>
        <end position="162"/>
    </location>
</feature>
<dbReference type="GO" id="GO:0004190">
    <property type="term" value="F:aspartic-type endopeptidase activity"/>
    <property type="evidence" value="ECO:0007669"/>
    <property type="project" value="InterPro"/>
</dbReference>
<dbReference type="InterPro" id="IPR033121">
    <property type="entry name" value="PEPTIDASE_A1"/>
</dbReference>
<evidence type="ECO:0000256" key="1">
    <source>
        <dbReference type="ARBA" id="ARBA00007447"/>
    </source>
</evidence>
<proteinExistence type="inferred from homology"/>
<dbReference type="EMBL" id="QKWP01000455">
    <property type="protein sequence ID" value="RIB19756.1"/>
    <property type="molecule type" value="Genomic_DNA"/>
</dbReference>
<dbReference type="InterPro" id="IPR001461">
    <property type="entry name" value="Aspartic_peptidase_A1"/>
</dbReference>
<evidence type="ECO:0000259" key="2">
    <source>
        <dbReference type="PROSITE" id="PS51767"/>
    </source>
</evidence>
<dbReference type="PANTHER" id="PTHR47966:SF75">
    <property type="entry name" value="ENDOPEPTIDASE (CTSD), PUTATIVE (AFU_ORTHOLOGUE AFUA_4G07040)-RELATED"/>
    <property type="match status" value="1"/>
</dbReference>
<comment type="caution">
    <text evidence="3">The sequence shown here is derived from an EMBL/GenBank/DDBJ whole genome shotgun (WGS) entry which is preliminary data.</text>
</comment>
<dbReference type="OrthoDB" id="15189at2759"/>
<dbReference type="SUPFAM" id="SSF50630">
    <property type="entry name" value="Acid proteases"/>
    <property type="match status" value="1"/>
</dbReference>